<evidence type="ECO:0000256" key="1">
    <source>
        <dbReference type="ARBA" id="ARBA00004141"/>
    </source>
</evidence>
<evidence type="ECO:0000256" key="7">
    <source>
        <dbReference type="ARBA" id="ARBA00023224"/>
    </source>
</evidence>
<dbReference type="Gene3D" id="1.20.1070.10">
    <property type="entry name" value="Rhodopsin 7-helix transmembrane proteins"/>
    <property type="match status" value="1"/>
</dbReference>
<dbReference type="OMA" id="YKMIAIC"/>
<dbReference type="Pfam" id="PF00001">
    <property type="entry name" value="7tm_1"/>
    <property type="match status" value="1"/>
</dbReference>
<gene>
    <name evidence="13" type="primary">LOC110973974</name>
</gene>
<dbReference type="PROSITE" id="PS50262">
    <property type="entry name" value="G_PROTEIN_RECEP_F1_2"/>
    <property type="match status" value="1"/>
</dbReference>
<evidence type="ECO:0000256" key="4">
    <source>
        <dbReference type="ARBA" id="ARBA00023040"/>
    </source>
</evidence>
<dbReference type="GO" id="GO:0005886">
    <property type="term" value="C:plasma membrane"/>
    <property type="evidence" value="ECO:0007669"/>
    <property type="project" value="TreeGrafter"/>
</dbReference>
<proteinExistence type="inferred from homology"/>
<dbReference type="AlphaFoldDB" id="A0A8B7XJF9"/>
<dbReference type="PROSITE" id="PS00237">
    <property type="entry name" value="G_PROTEIN_RECEP_F1_1"/>
    <property type="match status" value="1"/>
</dbReference>
<organism evidence="12 13">
    <name type="scientific">Acanthaster planci</name>
    <name type="common">Crown-of-thorns starfish</name>
    <dbReference type="NCBI Taxonomy" id="133434"/>
    <lineage>
        <taxon>Eukaryota</taxon>
        <taxon>Metazoa</taxon>
        <taxon>Echinodermata</taxon>
        <taxon>Eleutherozoa</taxon>
        <taxon>Asterozoa</taxon>
        <taxon>Asteroidea</taxon>
        <taxon>Valvatacea</taxon>
        <taxon>Valvatida</taxon>
        <taxon>Acanthasteridae</taxon>
        <taxon>Acanthaster</taxon>
    </lineage>
</organism>
<evidence type="ECO:0000256" key="10">
    <source>
        <dbReference type="SAM" id="Phobius"/>
    </source>
</evidence>
<comment type="similarity">
    <text evidence="8">Belongs to the G-protein coupled receptor 1 family.</text>
</comment>
<dbReference type="PANTHER" id="PTHR24243:SF208">
    <property type="entry name" value="PYROKININ-1 RECEPTOR"/>
    <property type="match status" value="1"/>
</dbReference>
<keyword evidence="4 8" id="KW-0297">G-protein coupled receptor</keyword>
<evidence type="ECO:0000256" key="2">
    <source>
        <dbReference type="ARBA" id="ARBA00022692"/>
    </source>
</evidence>
<evidence type="ECO:0000259" key="11">
    <source>
        <dbReference type="PROSITE" id="PS50262"/>
    </source>
</evidence>
<keyword evidence="2 8" id="KW-0812">Transmembrane</keyword>
<dbReference type="KEGG" id="aplc:110973974"/>
<sequence length="285" mass="32082">MGSAVPSVFNIPFSHAAPFLAYITIANTGYYSSINLVTIVSLERYLALCHPMKHLRMRGRSRTYKMIAICWLLAFLFAIPISLTMAVFIVMCLQWPEDDTYQEFPSTIVTHAAITPWLYKCVPPLMNLPWIICMLSSIYMYVRILQALNKRGDESSVTRNDPNAAHIRNQVAKMLIVNGTVFFLCQVPYRIITLSAWICWMANIPDPIYAALGTSADLVSQVPQYINGMINPLIYGAINKQYRVAFIEAFRCLTHPGRDNASLPSVSTTVQSPTRTISKNSDTEL</sequence>
<dbReference type="SUPFAM" id="SSF81321">
    <property type="entry name" value="Family A G protein-coupled receptor-like"/>
    <property type="match status" value="1"/>
</dbReference>
<keyword evidence="5 10" id="KW-0472">Membrane</keyword>
<dbReference type="GO" id="GO:0004930">
    <property type="term" value="F:G protein-coupled receptor activity"/>
    <property type="evidence" value="ECO:0007669"/>
    <property type="project" value="UniProtKB-KW"/>
</dbReference>
<feature type="domain" description="G-protein coupled receptors family 1 profile" evidence="11">
    <location>
        <begin position="31"/>
        <end position="235"/>
    </location>
</feature>
<evidence type="ECO:0000256" key="8">
    <source>
        <dbReference type="RuleBase" id="RU000688"/>
    </source>
</evidence>
<keyword evidence="6 8" id="KW-0675">Receptor</keyword>
<keyword evidence="12" id="KW-1185">Reference proteome</keyword>
<name>A0A8B7XJF9_ACAPL</name>
<reference evidence="13" key="1">
    <citation type="submission" date="2025-08" db="UniProtKB">
        <authorList>
            <consortium name="RefSeq"/>
        </authorList>
    </citation>
    <scope>IDENTIFICATION</scope>
</reference>
<comment type="subcellular location">
    <subcellularLocation>
        <location evidence="1">Membrane</location>
        <topology evidence="1">Multi-pass membrane protein</topology>
    </subcellularLocation>
</comment>
<evidence type="ECO:0000256" key="9">
    <source>
        <dbReference type="SAM" id="MobiDB-lite"/>
    </source>
</evidence>
<protein>
    <submittedName>
        <fullName evidence="13">Neuropeptides capa receptor-like</fullName>
    </submittedName>
</protein>
<dbReference type="Proteomes" id="UP000694845">
    <property type="component" value="Unplaced"/>
</dbReference>
<dbReference type="InterPro" id="IPR017452">
    <property type="entry name" value="GPCR_Rhodpsn_7TM"/>
</dbReference>
<dbReference type="PANTHER" id="PTHR24243">
    <property type="entry name" value="G-PROTEIN COUPLED RECEPTOR"/>
    <property type="match status" value="1"/>
</dbReference>
<evidence type="ECO:0000256" key="6">
    <source>
        <dbReference type="ARBA" id="ARBA00023170"/>
    </source>
</evidence>
<feature type="transmembrane region" description="Helical" evidence="10">
    <location>
        <begin position="125"/>
        <end position="142"/>
    </location>
</feature>
<dbReference type="CDD" id="cd00637">
    <property type="entry name" value="7tm_classA_rhodopsin-like"/>
    <property type="match status" value="1"/>
</dbReference>
<feature type="transmembrane region" description="Helical" evidence="10">
    <location>
        <begin position="63"/>
        <end position="96"/>
    </location>
</feature>
<dbReference type="InterPro" id="IPR000276">
    <property type="entry name" value="GPCR_Rhodpsn"/>
</dbReference>
<evidence type="ECO:0000256" key="5">
    <source>
        <dbReference type="ARBA" id="ARBA00023136"/>
    </source>
</evidence>
<dbReference type="GeneID" id="110973974"/>
<feature type="transmembrane region" description="Helical" evidence="10">
    <location>
        <begin position="20"/>
        <end position="42"/>
    </location>
</feature>
<keyword evidence="3 10" id="KW-1133">Transmembrane helix</keyword>
<accession>A0A8B7XJF9</accession>
<dbReference type="PRINTS" id="PR00237">
    <property type="entry name" value="GPCRRHODOPSN"/>
</dbReference>
<evidence type="ECO:0000256" key="3">
    <source>
        <dbReference type="ARBA" id="ARBA00022989"/>
    </source>
</evidence>
<evidence type="ECO:0000313" key="12">
    <source>
        <dbReference type="Proteomes" id="UP000694845"/>
    </source>
</evidence>
<dbReference type="RefSeq" id="XP_022080938.1">
    <property type="nucleotide sequence ID" value="XM_022225246.1"/>
</dbReference>
<feature type="region of interest" description="Disordered" evidence="9">
    <location>
        <begin position="262"/>
        <end position="285"/>
    </location>
</feature>
<keyword evidence="7 8" id="KW-0807">Transducer</keyword>
<dbReference type="OrthoDB" id="5962705at2759"/>
<evidence type="ECO:0000313" key="13">
    <source>
        <dbReference type="RefSeq" id="XP_022080938.1"/>
    </source>
</evidence>